<sequence length="186" mass="20085">MESQSRSTFVTVLAWIFIALSAFGTLIAILQNVMLATMFAEPDVARAFAGPMPPEMPAPLGLLMRHLPLFFVAFLLVSVATLVASIGLLRRWNWARLLFVGLLALGILWNVGGLVVNWSVIGAAQDTIGAPTTPGAPDPRSFLVAMLVASVLLTLAFAALFGWIIKRLLSPSIAAEFRRRRDAARA</sequence>
<feature type="transmembrane region" description="Helical" evidence="1">
    <location>
        <begin position="97"/>
        <end position="121"/>
    </location>
</feature>
<evidence type="ECO:0000256" key="1">
    <source>
        <dbReference type="SAM" id="Phobius"/>
    </source>
</evidence>
<feature type="transmembrane region" description="Helical" evidence="1">
    <location>
        <begin position="69"/>
        <end position="90"/>
    </location>
</feature>
<keyword evidence="3" id="KW-1185">Reference proteome</keyword>
<gene>
    <name evidence="2" type="ORF">GCM10007167_24350</name>
</gene>
<keyword evidence="1" id="KW-1133">Transmembrane helix</keyword>
<evidence type="ECO:0000313" key="3">
    <source>
        <dbReference type="Proteomes" id="UP000636453"/>
    </source>
</evidence>
<reference evidence="2" key="1">
    <citation type="journal article" date="2014" name="Int. J. Syst. Evol. Microbiol.">
        <title>Complete genome sequence of Corynebacterium casei LMG S-19264T (=DSM 44701T), isolated from a smear-ripened cheese.</title>
        <authorList>
            <consortium name="US DOE Joint Genome Institute (JGI-PGF)"/>
            <person name="Walter F."/>
            <person name="Albersmeier A."/>
            <person name="Kalinowski J."/>
            <person name="Ruckert C."/>
        </authorList>
    </citation>
    <scope>NUCLEOTIDE SEQUENCE</scope>
    <source>
        <strain evidence="2">KCTC 32020</strain>
    </source>
</reference>
<organism evidence="2 3">
    <name type="scientific">Vulcaniibacterium thermophilum</name>
    <dbReference type="NCBI Taxonomy" id="1169913"/>
    <lineage>
        <taxon>Bacteria</taxon>
        <taxon>Pseudomonadati</taxon>
        <taxon>Pseudomonadota</taxon>
        <taxon>Gammaproteobacteria</taxon>
        <taxon>Lysobacterales</taxon>
        <taxon>Lysobacteraceae</taxon>
        <taxon>Vulcaniibacterium</taxon>
    </lineage>
</organism>
<dbReference type="RefSeq" id="WP_146471987.1">
    <property type="nucleotide sequence ID" value="NZ_BNCF01000016.1"/>
</dbReference>
<dbReference type="AlphaFoldDB" id="A0A918Z8P5"/>
<protein>
    <submittedName>
        <fullName evidence="2">Uncharacterized protein</fullName>
    </submittedName>
</protein>
<proteinExistence type="predicted"/>
<keyword evidence="1" id="KW-0472">Membrane</keyword>
<dbReference type="OrthoDB" id="9153427at2"/>
<accession>A0A918Z8P5</accession>
<keyword evidence="1" id="KW-0812">Transmembrane</keyword>
<comment type="caution">
    <text evidence="2">The sequence shown here is derived from an EMBL/GenBank/DDBJ whole genome shotgun (WGS) entry which is preliminary data.</text>
</comment>
<name>A0A918Z8P5_9GAMM</name>
<evidence type="ECO:0000313" key="2">
    <source>
        <dbReference type="EMBL" id="GHE41576.1"/>
    </source>
</evidence>
<reference evidence="2" key="2">
    <citation type="submission" date="2020-09" db="EMBL/GenBank/DDBJ databases">
        <authorList>
            <person name="Sun Q."/>
            <person name="Kim S."/>
        </authorList>
    </citation>
    <scope>NUCLEOTIDE SEQUENCE</scope>
    <source>
        <strain evidence="2">KCTC 32020</strain>
    </source>
</reference>
<dbReference type="EMBL" id="BNCF01000016">
    <property type="protein sequence ID" value="GHE41576.1"/>
    <property type="molecule type" value="Genomic_DNA"/>
</dbReference>
<feature type="transmembrane region" description="Helical" evidence="1">
    <location>
        <begin position="141"/>
        <end position="165"/>
    </location>
</feature>
<dbReference type="Proteomes" id="UP000636453">
    <property type="component" value="Unassembled WGS sequence"/>
</dbReference>
<feature type="transmembrane region" description="Helical" evidence="1">
    <location>
        <begin position="12"/>
        <end position="34"/>
    </location>
</feature>